<sequence>MKISLDEGFVLDAKADDYKDQVLDAGRRAENATLEYLKSKDIKAKGAGSVLRELRPLHKWGGGVDKRIAAYKQLLAIGRIQDPAPAETQDMLALAGQP</sequence>
<dbReference type="AlphaFoldDB" id="A0A081ABX8"/>
<evidence type="ECO:0000313" key="2">
    <source>
        <dbReference type="Proteomes" id="UP000028582"/>
    </source>
</evidence>
<name>A0A081ABX8_PHYNI</name>
<proteinExistence type="predicted"/>
<dbReference type="Proteomes" id="UP000028582">
    <property type="component" value="Unassembled WGS sequence"/>
</dbReference>
<accession>A0A081ABX8</accession>
<evidence type="ECO:0000313" key="1">
    <source>
        <dbReference type="EMBL" id="ETO76389.1"/>
    </source>
</evidence>
<gene>
    <name evidence="1" type="ORF">F444_08196</name>
</gene>
<dbReference type="EMBL" id="ANJA01001549">
    <property type="protein sequence ID" value="ETO76389.1"/>
    <property type="molecule type" value="Genomic_DNA"/>
</dbReference>
<protein>
    <submittedName>
        <fullName evidence="1">Uncharacterized protein</fullName>
    </submittedName>
</protein>
<reference evidence="1 2" key="1">
    <citation type="submission" date="2013-11" db="EMBL/GenBank/DDBJ databases">
        <title>The Genome Sequence of Phytophthora parasitica P1976.</title>
        <authorList>
            <consortium name="The Broad Institute Genomics Platform"/>
            <person name="Russ C."/>
            <person name="Tyler B."/>
            <person name="Panabieres F."/>
            <person name="Shan W."/>
            <person name="Tripathy S."/>
            <person name="Grunwald N."/>
            <person name="Machado M."/>
            <person name="Johnson C.S."/>
            <person name="Walker B."/>
            <person name="Young S."/>
            <person name="Zeng Q."/>
            <person name="Gargeya S."/>
            <person name="Fitzgerald M."/>
            <person name="Haas B."/>
            <person name="Abouelleil A."/>
            <person name="Allen A.W."/>
            <person name="Alvarado L."/>
            <person name="Arachchi H.M."/>
            <person name="Berlin A.M."/>
            <person name="Chapman S.B."/>
            <person name="Gainer-Dewar J."/>
            <person name="Goldberg J."/>
            <person name="Griggs A."/>
            <person name="Gujja S."/>
            <person name="Hansen M."/>
            <person name="Howarth C."/>
            <person name="Imamovic A."/>
            <person name="Ireland A."/>
            <person name="Larimer J."/>
            <person name="McCowan C."/>
            <person name="Murphy C."/>
            <person name="Pearson M."/>
            <person name="Poon T.W."/>
            <person name="Priest M."/>
            <person name="Roberts A."/>
            <person name="Saif S."/>
            <person name="Shea T."/>
            <person name="Sisk P."/>
            <person name="Sykes S."/>
            <person name="Wortman J."/>
            <person name="Nusbaum C."/>
            <person name="Birren B."/>
        </authorList>
    </citation>
    <scope>NUCLEOTIDE SEQUENCE [LARGE SCALE GENOMIC DNA]</scope>
    <source>
        <strain evidence="1 2">P1976</strain>
    </source>
</reference>
<organism evidence="1 2">
    <name type="scientific">Phytophthora nicotianae P1976</name>
    <dbReference type="NCBI Taxonomy" id="1317066"/>
    <lineage>
        <taxon>Eukaryota</taxon>
        <taxon>Sar</taxon>
        <taxon>Stramenopiles</taxon>
        <taxon>Oomycota</taxon>
        <taxon>Peronosporomycetes</taxon>
        <taxon>Peronosporales</taxon>
        <taxon>Peronosporaceae</taxon>
        <taxon>Phytophthora</taxon>
    </lineage>
</organism>
<dbReference type="OrthoDB" id="121024at2759"/>
<comment type="caution">
    <text evidence="1">The sequence shown here is derived from an EMBL/GenBank/DDBJ whole genome shotgun (WGS) entry which is preliminary data.</text>
</comment>